<name>A0ABU2FAM3_9EURY</name>
<gene>
    <name evidence="1" type="ORF">NDI56_07955</name>
</gene>
<sequence length="60" mass="6295">MTLRCRRCGEPLATGLVATERRHCCLNDTPIAGACPNHGPVGPHDAVENCGVGSHDAVEE</sequence>
<dbReference type="EMBL" id="JAMQON010000002">
    <property type="protein sequence ID" value="MDS0259322.1"/>
    <property type="molecule type" value="Genomic_DNA"/>
</dbReference>
<reference evidence="1 2" key="1">
    <citation type="submission" date="2022-06" db="EMBL/GenBank/DDBJ databases">
        <title>Haloarcula sp. a new haloarchaeum isolate from saline soil.</title>
        <authorList>
            <person name="Strakova D."/>
            <person name="Galisteo C."/>
            <person name="Sanchez-Porro C."/>
            <person name="Ventosa A."/>
        </authorList>
    </citation>
    <scope>NUCLEOTIDE SEQUENCE [LARGE SCALE GENOMIC DNA]</scope>
    <source>
        <strain evidence="1 2">S1CR25-12</strain>
    </source>
</reference>
<keyword evidence="2" id="KW-1185">Reference proteome</keyword>
<protein>
    <submittedName>
        <fullName evidence="1">Uncharacterized protein</fullName>
    </submittedName>
</protein>
<evidence type="ECO:0000313" key="2">
    <source>
        <dbReference type="Proteomes" id="UP001259659"/>
    </source>
</evidence>
<comment type="caution">
    <text evidence="1">The sequence shown here is derived from an EMBL/GenBank/DDBJ whole genome shotgun (WGS) entry which is preliminary data.</text>
</comment>
<dbReference type="Proteomes" id="UP001259659">
    <property type="component" value="Unassembled WGS sequence"/>
</dbReference>
<proteinExistence type="predicted"/>
<organism evidence="1 2">
    <name type="scientific">Haloarcula saliterrae</name>
    <dbReference type="NCBI Taxonomy" id="2950534"/>
    <lineage>
        <taxon>Archaea</taxon>
        <taxon>Methanobacteriati</taxon>
        <taxon>Methanobacteriota</taxon>
        <taxon>Stenosarchaea group</taxon>
        <taxon>Halobacteria</taxon>
        <taxon>Halobacteriales</taxon>
        <taxon>Haloarculaceae</taxon>
        <taxon>Haloarcula</taxon>
    </lineage>
</organism>
<accession>A0ABU2FAM3</accession>
<dbReference type="RefSeq" id="WP_310918932.1">
    <property type="nucleotide sequence ID" value="NZ_JAMQON010000002.1"/>
</dbReference>
<evidence type="ECO:0000313" key="1">
    <source>
        <dbReference type="EMBL" id="MDS0259322.1"/>
    </source>
</evidence>